<evidence type="ECO:0000256" key="9">
    <source>
        <dbReference type="ARBA" id="ARBA00032329"/>
    </source>
</evidence>
<reference evidence="13" key="2">
    <citation type="submission" date="2025-09" db="UniProtKB">
        <authorList>
            <consortium name="Ensembl"/>
        </authorList>
    </citation>
    <scope>IDENTIFICATION</scope>
</reference>
<evidence type="ECO:0000256" key="2">
    <source>
        <dbReference type="ARBA" id="ARBA00011068"/>
    </source>
</evidence>
<keyword evidence="5" id="KW-0732">Signal</keyword>
<keyword evidence="12" id="KW-0472">Membrane</keyword>
<dbReference type="Gene3D" id="6.10.250.640">
    <property type="match status" value="1"/>
</dbReference>
<dbReference type="FunFam" id="3.30.70.260:FF:000031">
    <property type="entry name" value="LDLR chaperone MESD"/>
    <property type="match status" value="1"/>
</dbReference>
<evidence type="ECO:0000256" key="11">
    <source>
        <dbReference type="SAM" id="MobiDB-lite"/>
    </source>
</evidence>
<comment type="similarity">
    <text evidence="2">Belongs to the MESD family.</text>
</comment>
<dbReference type="InterPro" id="IPR019330">
    <property type="entry name" value="MESD"/>
</dbReference>
<accession>S4RY22</accession>
<dbReference type="PANTHER" id="PTHR17600">
    <property type="entry name" value="MESODERM DEVELOPMENT CANDIDATE 2"/>
    <property type="match status" value="1"/>
</dbReference>
<keyword evidence="4" id="KW-0879">Wnt signaling pathway</keyword>
<dbReference type="Ensembl" id="ENSPMAT00000010158.1">
    <property type="protein sequence ID" value="ENSPMAP00000010113.1"/>
    <property type="gene ID" value="ENSPMAG00000009193.1"/>
</dbReference>
<dbReference type="HOGENOM" id="CLU_111621_1_0_1"/>
<keyword evidence="12" id="KW-1133">Transmembrane helix</keyword>
<dbReference type="PANTHER" id="PTHR17600:SF2">
    <property type="entry name" value="LRP CHAPERONE MESD"/>
    <property type="match status" value="1"/>
</dbReference>
<evidence type="ECO:0000313" key="13">
    <source>
        <dbReference type="Ensembl" id="ENSPMAP00000010113.1"/>
    </source>
</evidence>
<evidence type="ECO:0000256" key="10">
    <source>
        <dbReference type="ARBA" id="ARBA00033472"/>
    </source>
</evidence>
<dbReference type="GeneTree" id="ENSGT00390000000993"/>
<feature type="transmembrane region" description="Helical" evidence="12">
    <location>
        <begin position="12"/>
        <end position="32"/>
    </location>
</feature>
<dbReference type="Pfam" id="PF10185">
    <property type="entry name" value="Mesd"/>
    <property type="match status" value="1"/>
</dbReference>
<dbReference type="AlphaFoldDB" id="S4RY22"/>
<protein>
    <recommendedName>
        <fullName evidence="3">LRP chaperone MESD</fullName>
    </recommendedName>
    <alternativeName>
        <fullName evidence="10">LDLR chaperone MESD</fullName>
    </alternativeName>
    <alternativeName>
        <fullName evidence="8">Mesoderm development candidate 2</fullName>
    </alternativeName>
    <alternativeName>
        <fullName evidence="9">Mesoderm development protein</fullName>
    </alternativeName>
</protein>
<feature type="region of interest" description="Disordered" evidence="11">
    <location>
        <begin position="75"/>
        <end position="102"/>
    </location>
</feature>
<keyword evidence="12" id="KW-0812">Transmembrane</keyword>
<evidence type="ECO:0000256" key="5">
    <source>
        <dbReference type="ARBA" id="ARBA00022729"/>
    </source>
</evidence>
<evidence type="ECO:0000256" key="6">
    <source>
        <dbReference type="ARBA" id="ARBA00022824"/>
    </source>
</evidence>
<dbReference type="GO" id="GO:0006457">
    <property type="term" value="P:protein folding"/>
    <property type="evidence" value="ECO:0007669"/>
    <property type="project" value="InterPro"/>
</dbReference>
<evidence type="ECO:0000256" key="12">
    <source>
        <dbReference type="SAM" id="Phobius"/>
    </source>
</evidence>
<comment type="subcellular location">
    <subcellularLocation>
        <location evidence="1">Endoplasmic reticulum</location>
    </subcellularLocation>
</comment>
<organism evidence="13">
    <name type="scientific">Petromyzon marinus</name>
    <name type="common">Sea lamprey</name>
    <dbReference type="NCBI Taxonomy" id="7757"/>
    <lineage>
        <taxon>Eukaryota</taxon>
        <taxon>Metazoa</taxon>
        <taxon>Chordata</taxon>
        <taxon>Craniata</taxon>
        <taxon>Vertebrata</taxon>
        <taxon>Cyclostomata</taxon>
        <taxon>Hyperoartia</taxon>
        <taxon>Petromyzontiformes</taxon>
        <taxon>Petromyzontidae</taxon>
        <taxon>Petromyzon</taxon>
    </lineage>
</organism>
<dbReference type="GO" id="GO:0005783">
    <property type="term" value="C:endoplasmic reticulum"/>
    <property type="evidence" value="ECO:0007669"/>
    <property type="project" value="UniProtKB-SubCell"/>
</dbReference>
<dbReference type="GO" id="GO:0016055">
    <property type="term" value="P:Wnt signaling pathway"/>
    <property type="evidence" value="ECO:0007669"/>
    <property type="project" value="UniProtKB-KW"/>
</dbReference>
<dbReference type="Gene3D" id="3.30.70.260">
    <property type="match status" value="1"/>
</dbReference>
<evidence type="ECO:0000256" key="4">
    <source>
        <dbReference type="ARBA" id="ARBA00022687"/>
    </source>
</evidence>
<evidence type="ECO:0000256" key="3">
    <source>
        <dbReference type="ARBA" id="ARBA00022290"/>
    </source>
</evidence>
<sequence length="183" mass="20212">VLAPHHHLSGVVMAVALCRLLLLLLVVVAALCPDGAAERDSGSDKKAAAAAKKKKDIRDFNDADMARLLEQWERDDDIEEGDKPEHLRQGPPIDLSKLDPSNPAEMLKATKKGRTLMVFVTVSGDPSEKEAEEITGLWQGSLFNANYDVQRFMVGPNRAIFMLKDGSLAWEKKDYLVAQERCA</sequence>
<keyword evidence="6" id="KW-0256">Endoplasmic reticulum</keyword>
<reference evidence="13" key="1">
    <citation type="submission" date="2025-08" db="UniProtKB">
        <authorList>
            <consortium name="Ensembl"/>
        </authorList>
    </citation>
    <scope>IDENTIFICATION</scope>
</reference>
<evidence type="ECO:0000256" key="8">
    <source>
        <dbReference type="ARBA" id="ARBA00030724"/>
    </source>
</evidence>
<name>S4RY22_PETMA</name>
<dbReference type="STRING" id="7757.ENSPMAP00000010113"/>
<evidence type="ECO:0000256" key="7">
    <source>
        <dbReference type="ARBA" id="ARBA00023186"/>
    </source>
</evidence>
<keyword evidence="7" id="KW-0143">Chaperone</keyword>
<evidence type="ECO:0000256" key="1">
    <source>
        <dbReference type="ARBA" id="ARBA00004240"/>
    </source>
</evidence>
<proteinExistence type="inferred from homology"/>